<reference evidence="8" key="4">
    <citation type="submission" date="2025-09" db="UniProtKB">
        <authorList>
            <consortium name="Ensembl"/>
        </authorList>
    </citation>
    <scope>IDENTIFICATION</scope>
    <source>
        <strain evidence="8">HNI</strain>
    </source>
</reference>
<reference key="1">
    <citation type="journal article" date="2007" name="Nature">
        <title>The medaka draft genome and insights into vertebrate genome evolution.</title>
        <authorList>
            <person name="Kasahara M."/>
            <person name="Naruse K."/>
            <person name="Sasaki S."/>
            <person name="Nakatani Y."/>
            <person name="Qu W."/>
            <person name="Ahsan B."/>
            <person name="Yamada T."/>
            <person name="Nagayasu Y."/>
            <person name="Doi K."/>
            <person name="Kasai Y."/>
            <person name="Jindo T."/>
            <person name="Kobayashi D."/>
            <person name="Shimada A."/>
            <person name="Toyoda A."/>
            <person name="Kuroki Y."/>
            <person name="Fujiyama A."/>
            <person name="Sasaki T."/>
            <person name="Shimizu A."/>
            <person name="Asakawa S."/>
            <person name="Shimizu N."/>
            <person name="Hashimoto S."/>
            <person name="Yang J."/>
            <person name="Lee Y."/>
            <person name="Matsushima K."/>
            <person name="Sugano S."/>
            <person name="Sakaizumi M."/>
            <person name="Narita T."/>
            <person name="Ohishi K."/>
            <person name="Haga S."/>
            <person name="Ohta F."/>
            <person name="Nomoto H."/>
            <person name="Nogata K."/>
            <person name="Morishita T."/>
            <person name="Endo T."/>
            <person name="Shin-I T."/>
            <person name="Takeda H."/>
            <person name="Morishita S."/>
            <person name="Kohara Y."/>
        </authorList>
    </citation>
    <scope>NUCLEOTIDE SEQUENCE [LARGE SCALE GENOMIC DNA]</scope>
    <source>
        <strain>Hd-rR</strain>
    </source>
</reference>
<keyword evidence="4" id="KW-0472">Membrane</keyword>
<evidence type="ECO:0000313" key="8">
    <source>
        <dbReference type="Ensembl" id="ENSORLP00020015131.1"/>
    </source>
</evidence>
<organism evidence="8 9">
    <name type="scientific">Oryzias latipes</name>
    <name type="common">Japanese rice fish</name>
    <name type="synonym">Japanese killifish</name>
    <dbReference type="NCBI Taxonomy" id="8090"/>
    <lineage>
        <taxon>Eukaryota</taxon>
        <taxon>Metazoa</taxon>
        <taxon>Chordata</taxon>
        <taxon>Craniata</taxon>
        <taxon>Vertebrata</taxon>
        <taxon>Euteleostomi</taxon>
        <taxon>Actinopterygii</taxon>
        <taxon>Neopterygii</taxon>
        <taxon>Teleostei</taxon>
        <taxon>Neoteleostei</taxon>
        <taxon>Acanthomorphata</taxon>
        <taxon>Ovalentaria</taxon>
        <taxon>Atherinomorphae</taxon>
        <taxon>Beloniformes</taxon>
        <taxon>Adrianichthyidae</taxon>
        <taxon>Oryziinae</taxon>
        <taxon>Oryzias</taxon>
    </lineage>
</organism>
<evidence type="ECO:0000256" key="6">
    <source>
        <dbReference type="PROSITE-ProRule" id="PRU00059"/>
    </source>
</evidence>
<sequence>IAFFVSLFCCSSHLHTEERECGGVLDASKAGYITSPGYPLEYPPHQNCRWIIKAPEQSQRIILNFNPHFEIERLDCKYDFIEIRDGTSDSADVLGRHCSNIAPAPIISSGPSVQVRFVSDYAHQGAGFSLRYEIFKTGEQLNSENYLCLLTTLYRLKETGIFFLVLFVGQIDNKKKKG</sequence>
<evidence type="ECO:0000259" key="7">
    <source>
        <dbReference type="PROSITE" id="PS01180"/>
    </source>
</evidence>
<evidence type="ECO:0000256" key="1">
    <source>
        <dbReference type="ARBA" id="ARBA00004479"/>
    </source>
</evidence>
<dbReference type="SUPFAM" id="SSF49854">
    <property type="entry name" value="Spermadhesin, CUB domain"/>
    <property type="match status" value="1"/>
</dbReference>
<feature type="disulfide bond" evidence="6">
    <location>
        <begin position="21"/>
        <end position="48"/>
    </location>
</feature>
<keyword evidence="3" id="KW-1133">Transmembrane helix</keyword>
<evidence type="ECO:0000256" key="2">
    <source>
        <dbReference type="ARBA" id="ARBA00022692"/>
    </source>
</evidence>
<protein>
    <recommendedName>
        <fullName evidence="7">CUB domain-containing protein</fullName>
    </recommendedName>
</protein>
<dbReference type="Pfam" id="PF00431">
    <property type="entry name" value="CUB"/>
    <property type="match status" value="1"/>
</dbReference>
<accession>A0A3P9L388</accession>
<reference evidence="8" key="3">
    <citation type="submission" date="2025-08" db="UniProtKB">
        <authorList>
            <consortium name="Ensembl"/>
        </authorList>
    </citation>
    <scope>IDENTIFICATION</scope>
    <source>
        <strain evidence="8">HNI</strain>
    </source>
</reference>
<evidence type="ECO:0000256" key="3">
    <source>
        <dbReference type="ARBA" id="ARBA00022989"/>
    </source>
</evidence>
<name>A0A3P9L388_ORYLA</name>
<proteinExistence type="predicted"/>
<dbReference type="Gene3D" id="2.60.120.290">
    <property type="entry name" value="Spermadhesin, CUB domain"/>
    <property type="match status" value="1"/>
</dbReference>
<keyword evidence="2" id="KW-0812">Transmembrane</keyword>
<dbReference type="PANTHER" id="PTHR46806:SF2">
    <property type="entry name" value="NEUROPILIN-2"/>
    <property type="match status" value="1"/>
</dbReference>
<dbReference type="GO" id="GO:0016020">
    <property type="term" value="C:membrane"/>
    <property type="evidence" value="ECO:0007669"/>
    <property type="project" value="UniProtKB-SubCell"/>
</dbReference>
<evidence type="ECO:0000256" key="4">
    <source>
        <dbReference type="ARBA" id="ARBA00023136"/>
    </source>
</evidence>
<dbReference type="PROSITE" id="PS01180">
    <property type="entry name" value="CUB"/>
    <property type="match status" value="1"/>
</dbReference>
<dbReference type="AlphaFoldDB" id="A0A3P9L388"/>
<dbReference type="SMART" id="SM00042">
    <property type="entry name" value="CUB"/>
    <property type="match status" value="1"/>
</dbReference>
<dbReference type="Ensembl" id="ENSORLT00020023077.1">
    <property type="protein sequence ID" value="ENSORLP00020015131.1"/>
    <property type="gene ID" value="ENSORLG00020016136.1"/>
</dbReference>
<reference evidence="8 9" key="2">
    <citation type="submission" date="2017-04" db="EMBL/GenBank/DDBJ databases">
        <title>CpG methylation of centromeres and impact of large insertions on vertebrate speciation.</title>
        <authorList>
            <person name="Ichikawa K."/>
            <person name="Yoshimura J."/>
            <person name="Morishita S."/>
        </authorList>
    </citation>
    <scope>NUCLEOTIDE SEQUENCE</scope>
    <source>
        <strain evidence="8 9">HNI</strain>
    </source>
</reference>
<dbReference type="CDD" id="cd00041">
    <property type="entry name" value="CUB"/>
    <property type="match status" value="1"/>
</dbReference>
<feature type="domain" description="CUB" evidence="7">
    <location>
        <begin position="21"/>
        <end position="135"/>
    </location>
</feature>
<dbReference type="FunFam" id="2.60.120.290:FF:000010">
    <property type="entry name" value="Neuropilin"/>
    <property type="match status" value="1"/>
</dbReference>
<dbReference type="Proteomes" id="UP000265180">
    <property type="component" value="Chromosome 2"/>
</dbReference>
<evidence type="ECO:0000313" key="9">
    <source>
        <dbReference type="Proteomes" id="UP000265180"/>
    </source>
</evidence>
<comment type="subcellular location">
    <subcellularLocation>
        <location evidence="1">Membrane</location>
        <topology evidence="1">Single-pass type I membrane protein</topology>
    </subcellularLocation>
</comment>
<dbReference type="InterPro" id="IPR050633">
    <property type="entry name" value="Neuropilin_MCO_CoagFactor"/>
</dbReference>
<dbReference type="InterPro" id="IPR035914">
    <property type="entry name" value="Sperma_CUB_dom_sf"/>
</dbReference>
<dbReference type="PANTHER" id="PTHR46806">
    <property type="entry name" value="F5/8 TYPE C DOMAIN-CONTAINING PROTEIN"/>
    <property type="match status" value="1"/>
</dbReference>
<dbReference type="InterPro" id="IPR000859">
    <property type="entry name" value="CUB_dom"/>
</dbReference>
<keyword evidence="5 6" id="KW-1015">Disulfide bond</keyword>
<comment type="caution">
    <text evidence="6">Lacks conserved residue(s) required for the propagation of feature annotation.</text>
</comment>
<evidence type="ECO:0000256" key="5">
    <source>
        <dbReference type="ARBA" id="ARBA00023157"/>
    </source>
</evidence>